<dbReference type="InterPro" id="IPR046886">
    <property type="entry name" value="RsmE_MTase_dom"/>
</dbReference>
<keyword evidence="7 12" id="KW-0489">Methyltransferase</keyword>
<name>A0A388THJ9_9BACT</name>
<keyword evidence="8 12" id="KW-0808">Transferase</keyword>
<keyword evidence="9 12" id="KW-0949">S-adenosyl-L-methionine</keyword>
<dbReference type="InterPro" id="IPR029028">
    <property type="entry name" value="Alpha/beta_knot_MTases"/>
</dbReference>
<dbReference type="Pfam" id="PF04452">
    <property type="entry name" value="Methyltrans_RNA"/>
    <property type="match status" value="1"/>
</dbReference>
<comment type="subcellular location">
    <subcellularLocation>
        <location evidence="1 12">Cytoplasm</location>
    </subcellularLocation>
</comment>
<gene>
    <name evidence="14" type="primary">rsmE</name>
    <name evidence="14" type="ORF">NO2_1150</name>
</gene>
<comment type="caution">
    <text evidence="14">The sequence shown here is derived from an EMBL/GenBank/DDBJ whole genome shotgun (WGS) entry which is preliminary data.</text>
</comment>
<dbReference type="CDD" id="cd18084">
    <property type="entry name" value="RsmE-like"/>
    <property type="match status" value="1"/>
</dbReference>
<keyword evidence="6 12" id="KW-0698">rRNA processing</keyword>
<reference evidence="14 15" key="1">
    <citation type="journal article" date="2019" name="ISME J.">
        <title>Genome analyses of uncultured TG2/ZB3 bacteria in 'Margulisbacteria' specifically attached to ectosymbiotic spirochetes of protists in the termite gut.</title>
        <authorList>
            <person name="Utami Y.D."/>
            <person name="Kuwahara H."/>
            <person name="Igai K."/>
            <person name="Murakami T."/>
            <person name="Sugaya K."/>
            <person name="Morikawa T."/>
            <person name="Nagura Y."/>
            <person name="Yuki M."/>
            <person name="Deevong P."/>
            <person name="Inoue T."/>
            <person name="Kihara K."/>
            <person name="Lo N."/>
            <person name="Yamada A."/>
            <person name="Ohkuma M."/>
            <person name="Hongoh Y."/>
        </authorList>
    </citation>
    <scope>NUCLEOTIDE SEQUENCE [LARGE SCALE GENOMIC DNA]</scope>
    <source>
        <strain evidence="14">NkOx7-02</strain>
    </source>
</reference>
<evidence type="ECO:0000256" key="12">
    <source>
        <dbReference type="PIRNR" id="PIRNR015601"/>
    </source>
</evidence>
<comment type="similarity">
    <text evidence="2 12">Belongs to the RNA methyltransferase RsmE family.</text>
</comment>
<comment type="function">
    <text evidence="10 12">Specifically methylates the N3 position of the uracil ring of uridine 1498 (m3U1498) in 16S rRNA. Acts on the fully assembled 30S ribosomal subunit.</text>
</comment>
<protein>
    <recommendedName>
        <fullName evidence="4 12">Ribosomal RNA small subunit methyltransferase E</fullName>
        <ecNumber evidence="3 12">2.1.1.193</ecNumber>
    </recommendedName>
</protein>
<accession>A0A388THJ9</accession>
<dbReference type="PANTHER" id="PTHR30027">
    <property type="entry name" value="RIBOSOMAL RNA SMALL SUBUNIT METHYLTRANSFERASE E"/>
    <property type="match status" value="1"/>
</dbReference>
<keyword evidence="15" id="KW-1185">Reference proteome</keyword>
<dbReference type="AlphaFoldDB" id="A0A388THJ9"/>
<evidence type="ECO:0000256" key="4">
    <source>
        <dbReference type="ARBA" id="ARBA00013673"/>
    </source>
</evidence>
<dbReference type="PANTHER" id="PTHR30027:SF3">
    <property type="entry name" value="16S RRNA (URACIL(1498)-N(3))-METHYLTRANSFERASE"/>
    <property type="match status" value="1"/>
</dbReference>
<evidence type="ECO:0000256" key="8">
    <source>
        <dbReference type="ARBA" id="ARBA00022679"/>
    </source>
</evidence>
<evidence type="ECO:0000256" key="7">
    <source>
        <dbReference type="ARBA" id="ARBA00022603"/>
    </source>
</evidence>
<evidence type="ECO:0000256" key="1">
    <source>
        <dbReference type="ARBA" id="ARBA00004496"/>
    </source>
</evidence>
<organism evidence="14 15">
    <name type="scientific">Candidatus Termititenax persephonae</name>
    <dbReference type="NCBI Taxonomy" id="2218525"/>
    <lineage>
        <taxon>Bacteria</taxon>
        <taxon>Bacillati</taxon>
        <taxon>Candidatus Margulisiibacteriota</taxon>
        <taxon>Candidatus Termititenacia</taxon>
        <taxon>Candidatus Termititenacales</taxon>
        <taxon>Candidatus Termititenacaceae</taxon>
        <taxon>Candidatus Termititenax</taxon>
    </lineage>
</organism>
<dbReference type="PIRSF" id="PIRSF015601">
    <property type="entry name" value="MTase_slr0722"/>
    <property type="match status" value="1"/>
</dbReference>
<evidence type="ECO:0000256" key="6">
    <source>
        <dbReference type="ARBA" id="ARBA00022552"/>
    </source>
</evidence>
<dbReference type="SUPFAM" id="SSF75217">
    <property type="entry name" value="alpha/beta knot"/>
    <property type="match status" value="1"/>
</dbReference>
<evidence type="ECO:0000256" key="5">
    <source>
        <dbReference type="ARBA" id="ARBA00022490"/>
    </source>
</evidence>
<feature type="domain" description="Ribosomal RNA small subunit methyltransferase E methyltransferase" evidence="13">
    <location>
        <begin position="72"/>
        <end position="220"/>
    </location>
</feature>
<evidence type="ECO:0000256" key="2">
    <source>
        <dbReference type="ARBA" id="ARBA00005528"/>
    </source>
</evidence>
<dbReference type="GO" id="GO:0070475">
    <property type="term" value="P:rRNA base methylation"/>
    <property type="evidence" value="ECO:0007669"/>
    <property type="project" value="TreeGrafter"/>
</dbReference>
<dbReference type="EMBL" id="BGZO01000036">
    <property type="protein sequence ID" value="GBR76629.1"/>
    <property type="molecule type" value="Genomic_DNA"/>
</dbReference>
<dbReference type="InterPro" id="IPR029026">
    <property type="entry name" value="tRNA_m1G_MTases_N"/>
</dbReference>
<proteinExistence type="inferred from homology"/>
<evidence type="ECO:0000256" key="3">
    <source>
        <dbReference type="ARBA" id="ARBA00012328"/>
    </source>
</evidence>
<dbReference type="EC" id="2.1.1.193" evidence="3 12"/>
<evidence type="ECO:0000256" key="9">
    <source>
        <dbReference type="ARBA" id="ARBA00022691"/>
    </source>
</evidence>
<dbReference type="InterPro" id="IPR006700">
    <property type="entry name" value="RsmE"/>
</dbReference>
<evidence type="ECO:0000313" key="14">
    <source>
        <dbReference type="EMBL" id="GBR76629.1"/>
    </source>
</evidence>
<dbReference type="NCBIfam" id="TIGR00046">
    <property type="entry name" value="RsmE family RNA methyltransferase"/>
    <property type="match status" value="1"/>
</dbReference>
<keyword evidence="5 12" id="KW-0963">Cytoplasm</keyword>
<sequence>MGVLFRICQPLQPLLPIGGEDFVYLTKVLRLRAGDFFESVQEKRVGVYKIENVAKKTLTAVRQKEYAEDNEPAQKLHLVLPLLKSDKLDYVLQKCTEVGVHKFWLYESERSPVRWADNKLERWRKIIVTAVCQSRRNHLPAIERIDLAELSGKFQHIYYAHPAAEKKWPDWADNSALVIGPESGFAPTELNYLAVNAQAFALGGRILRAETAAVALAARILF</sequence>
<dbReference type="GO" id="GO:0070042">
    <property type="term" value="F:rRNA (uridine-N3-)-methyltransferase activity"/>
    <property type="evidence" value="ECO:0007669"/>
    <property type="project" value="TreeGrafter"/>
</dbReference>
<evidence type="ECO:0000259" key="13">
    <source>
        <dbReference type="Pfam" id="PF04452"/>
    </source>
</evidence>
<comment type="catalytic activity">
    <reaction evidence="11 12">
        <text>uridine(1498) in 16S rRNA + S-adenosyl-L-methionine = N(3)-methyluridine(1498) in 16S rRNA + S-adenosyl-L-homocysteine + H(+)</text>
        <dbReference type="Rhea" id="RHEA:42920"/>
        <dbReference type="Rhea" id="RHEA-COMP:10283"/>
        <dbReference type="Rhea" id="RHEA-COMP:10284"/>
        <dbReference type="ChEBI" id="CHEBI:15378"/>
        <dbReference type="ChEBI" id="CHEBI:57856"/>
        <dbReference type="ChEBI" id="CHEBI:59789"/>
        <dbReference type="ChEBI" id="CHEBI:65315"/>
        <dbReference type="ChEBI" id="CHEBI:74502"/>
        <dbReference type="EC" id="2.1.1.193"/>
    </reaction>
</comment>
<dbReference type="Gene3D" id="3.40.1280.10">
    <property type="match status" value="1"/>
</dbReference>
<dbReference type="Proteomes" id="UP000275925">
    <property type="component" value="Unassembled WGS sequence"/>
</dbReference>
<evidence type="ECO:0000256" key="10">
    <source>
        <dbReference type="ARBA" id="ARBA00025699"/>
    </source>
</evidence>
<evidence type="ECO:0000256" key="11">
    <source>
        <dbReference type="ARBA" id="ARBA00047944"/>
    </source>
</evidence>
<dbReference type="GO" id="GO:0005737">
    <property type="term" value="C:cytoplasm"/>
    <property type="evidence" value="ECO:0007669"/>
    <property type="project" value="UniProtKB-SubCell"/>
</dbReference>
<evidence type="ECO:0000313" key="15">
    <source>
        <dbReference type="Proteomes" id="UP000275925"/>
    </source>
</evidence>